<keyword evidence="1" id="KW-0560">Oxidoreductase</keyword>
<feature type="domain" description="Malic enzyme NAD-binding" evidence="2">
    <location>
        <begin position="1"/>
        <end position="179"/>
    </location>
</feature>
<dbReference type="GO" id="GO:0051287">
    <property type="term" value="F:NAD binding"/>
    <property type="evidence" value="ECO:0007669"/>
    <property type="project" value="InterPro"/>
</dbReference>
<dbReference type="Gene3D" id="3.40.50.720">
    <property type="entry name" value="NAD(P)-binding Rossmann-like Domain"/>
    <property type="match status" value="1"/>
</dbReference>
<protein>
    <recommendedName>
        <fullName evidence="2">Malic enzyme NAD-binding domain-containing protein</fullName>
    </recommendedName>
</protein>
<accession>X0YSK8</accession>
<dbReference type="Pfam" id="PF03949">
    <property type="entry name" value="Malic_M"/>
    <property type="match status" value="1"/>
</dbReference>
<sequence length="228" mass="24302">AGAGDIVLCDRAGAIHKYRAEGMNWAKAKMARRTNLEDRKGSLADMMKQADVFVGLSEGNQVTAEMVSSMAPGAIVFALALPIPEIMPEIAREGGASVVATGRSDFPNQIDTALVFPGFVRGLLDVQARNINDEMLVAAAHAIAGLVSDAELGPDHIVPKVLDFRVPPAVAEAVARSAIETGEARVELEPSQVSARLHEYLREGHFPVSSRPPHKEGEFSLADEAVEL</sequence>
<evidence type="ECO:0000313" key="3">
    <source>
        <dbReference type="EMBL" id="GAG49787.1"/>
    </source>
</evidence>
<dbReference type="PANTHER" id="PTHR43237">
    <property type="entry name" value="NADP-DEPENDENT MALIC ENZYME"/>
    <property type="match status" value="1"/>
</dbReference>
<dbReference type="SUPFAM" id="SSF51735">
    <property type="entry name" value="NAD(P)-binding Rossmann-fold domains"/>
    <property type="match status" value="1"/>
</dbReference>
<reference evidence="3" key="1">
    <citation type="journal article" date="2014" name="Front. Microbiol.">
        <title>High frequency of phylogenetically diverse reductive dehalogenase-homologous genes in deep subseafloor sedimentary metagenomes.</title>
        <authorList>
            <person name="Kawai M."/>
            <person name="Futagami T."/>
            <person name="Toyoda A."/>
            <person name="Takaki Y."/>
            <person name="Nishi S."/>
            <person name="Hori S."/>
            <person name="Arai W."/>
            <person name="Tsubouchi T."/>
            <person name="Morono Y."/>
            <person name="Uchiyama I."/>
            <person name="Ito T."/>
            <person name="Fujiyama A."/>
            <person name="Inagaki F."/>
            <person name="Takami H."/>
        </authorList>
    </citation>
    <scope>NUCLEOTIDE SEQUENCE</scope>
    <source>
        <strain evidence="3">Expedition CK06-06</strain>
    </source>
</reference>
<feature type="non-terminal residue" evidence="3">
    <location>
        <position position="1"/>
    </location>
</feature>
<name>X0YSK8_9ZZZZ</name>
<comment type="caution">
    <text evidence="3">The sequence shown here is derived from an EMBL/GenBank/DDBJ whole genome shotgun (WGS) entry which is preliminary data.</text>
</comment>
<evidence type="ECO:0000259" key="2">
    <source>
        <dbReference type="SMART" id="SM00919"/>
    </source>
</evidence>
<organism evidence="3">
    <name type="scientific">marine sediment metagenome</name>
    <dbReference type="NCBI Taxonomy" id="412755"/>
    <lineage>
        <taxon>unclassified sequences</taxon>
        <taxon>metagenomes</taxon>
        <taxon>ecological metagenomes</taxon>
    </lineage>
</organism>
<proteinExistence type="predicted"/>
<feature type="non-terminal residue" evidence="3">
    <location>
        <position position="228"/>
    </location>
</feature>
<dbReference type="AlphaFoldDB" id="X0YSK8"/>
<dbReference type="InterPro" id="IPR012302">
    <property type="entry name" value="Malic_NAD-bd"/>
</dbReference>
<dbReference type="SMART" id="SM00919">
    <property type="entry name" value="Malic_M"/>
    <property type="match status" value="1"/>
</dbReference>
<dbReference type="InterPro" id="IPR036291">
    <property type="entry name" value="NAD(P)-bd_dom_sf"/>
</dbReference>
<gene>
    <name evidence="3" type="ORF">S01H1_79013</name>
</gene>
<dbReference type="EMBL" id="BARS01053226">
    <property type="protein sequence ID" value="GAG49787.1"/>
    <property type="molecule type" value="Genomic_DNA"/>
</dbReference>
<dbReference type="InterPro" id="IPR051674">
    <property type="entry name" value="Malate_Decarboxylase"/>
</dbReference>
<evidence type="ECO:0000256" key="1">
    <source>
        <dbReference type="ARBA" id="ARBA00023002"/>
    </source>
</evidence>
<dbReference type="PANTHER" id="PTHR43237:SF4">
    <property type="entry name" value="NADP-DEPENDENT MALIC ENZYME"/>
    <property type="match status" value="1"/>
</dbReference>
<dbReference type="GO" id="GO:0016491">
    <property type="term" value="F:oxidoreductase activity"/>
    <property type="evidence" value="ECO:0007669"/>
    <property type="project" value="UniProtKB-KW"/>
</dbReference>